<proteinExistence type="predicted"/>
<feature type="compositionally biased region" description="Basic and acidic residues" evidence="6">
    <location>
        <begin position="383"/>
        <end position="393"/>
    </location>
</feature>
<keyword evidence="2 4" id="KW-0863">Zinc-finger</keyword>
<evidence type="ECO:0000256" key="3">
    <source>
        <dbReference type="ARBA" id="ARBA00022833"/>
    </source>
</evidence>
<dbReference type="PROSITE" id="PS50158">
    <property type="entry name" value="ZF_CCHC"/>
    <property type="match status" value="1"/>
</dbReference>
<keyword evidence="10" id="KW-1185">Reference proteome</keyword>
<name>A0A4Y8CUI4_9HELO</name>
<feature type="compositionally biased region" description="Polar residues" evidence="6">
    <location>
        <begin position="71"/>
        <end position="82"/>
    </location>
</feature>
<sequence length="1681" mass="188449">MSDHDRLDGLETMGHKGHSEGIGYSAIYSWYGQTMDRLKSDGSNMSENLRSLTAKVETWKHFWPDEPFFAGTSSKTTSTQSFESEDQTQTRKPVKNSTSSSSEQYSSQESLITLSPTEESSKQPIPDPNRSQIKQRQGSYDNNEPDYSSDLRNPCANCNMEGNNLDSCVAPVDEFGFISGCPRCNTKEHSFDECPQPVKYKEKSLWDYLVMRRTNSPPIRWSKDIRHLNGFRRSKVHPWTYDFSVKQVGKFEISYDNDGKAMRLYPDPAWNTPDRVLSQAYPRTMDIILPGPWRFHSRLNRKSAALGHKFEVFLKSMIETASAKELITCEIVRLVEALEKISEFESRKTRGEQLSTQMIIDITTKQAKELEIEAKLNAYHVPENYRPRNHDSSSDNQRALPSAEEKGKGKAIDSHSPSFPYRGTEEEHSMYQNYEQRYEPDNPSIKNTATNAPSETTRLFESFVARRKFGSNLTPAVENCERRDLLSSAKAPDCVPVDTDTQSSVRGEQGERQLSNFAEFKYEQSKEQKQLEKKISNLRRDLKEINGFEKRLEMLTTDQCNQLKMKELKERELRVLLEIRSRYAIYPESTAGSNINTSGRGHSFGAPVKQATNLNHLEDRHNSSSGGSSKSSDKSSTSEELPLGDFQVKKLKSRNIAQNSAISTSSAPKHLQRFIFPSSRKSSLSIVQTAPSVGDQDLNGNKDFTSPEKSQPSVVVKQVSPPAFHRRQNAKSISKEKLNRSSRDARTIVSAAKAITIIPRPQSQTSLKSITESQDTFPTLNETQSKSVANRHSSPSTSHTQVATSGSEKIKKHTVISKSTKSQHSQPSNEVKNQTGPIFEPIESRDLPTAMDDSQDMSSLLNGKQADHVANTNLELASRDIRRISKIDESHQDATKLKKNHPQQSPPPHVPPFKPKQILALKDELPPKLPQANDEAHSSIYQPAHRREKQSTPGNENQSSLLQEDIGNHGDKSLSPIYVPPQMRNAQPALKSEPPLSLLQPPIQKTEPPEQPSSTNASISHNQKLSVPEVAHPKRSNRMSSSTRPDRSHLEDYDASSSTPQCTTSPRSSILQQKSPRTMRRSMRQRTSSSDAHLPEPKSPFLTPRFKEPVSEPSSLWPELLDPDFFADFFGYEWPNDKLDLSVPLPDPDIFLLSDEDCDDKKALRTSISTTLDATLHKPSNYTINTTSGETLEIQEVDGARADENASQICFTCNKVGHDLIDCPSSWRLDALVLSSSSRSNSQYGTGSENWVQAKATNSNLNPGANNFSPIWSKNDYPGYPSLPAKIPRPNSPCIANADNQIQAKPKSDLDPPEDFFFPTHLTKGDYVAEESPANWIETAEEIEGSYPANWDQEIERRIESRFWEVQNVMSKTGYNASLGNHSDEEGPKEEGSEDEAEINVKLPSQTNSYDCSPLRENRARKEIPRITTAVTANQTGHEGNMQEEVRNILTRKSPNGPHPFQPRRVMNGTGIFYPIPGDWFCLSAECRERNVSEHVICKRCYSPRGTKRVDGSDDIFHAGDWVCPFRDCSKHNYAKHVVCRNCGSRSRAPTTAPVLWKCSLFNCGEVNDNGVVSCRKCGTPRIVFHNPPPRATVNAFHAGDWYCGAPGCAAHNSSRDISCWKCGGTNNKHVAPGRVVQTTASKFPLLAWNCNRFGCRVYNGSKTFNCWQCGSPRAVFTGPY</sequence>
<evidence type="ECO:0000256" key="1">
    <source>
        <dbReference type="ARBA" id="ARBA00022723"/>
    </source>
</evidence>
<dbReference type="SMART" id="SM00343">
    <property type="entry name" value="ZnF_C2HC"/>
    <property type="match status" value="2"/>
</dbReference>
<dbReference type="SMART" id="SM00547">
    <property type="entry name" value="ZnF_RBZ"/>
    <property type="match status" value="5"/>
</dbReference>
<protein>
    <recommendedName>
        <fullName evidence="11">RanBP2-type domain-containing protein</fullName>
    </recommendedName>
</protein>
<gene>
    <name evidence="9" type="ORF">BOTCAL_0317g00110</name>
</gene>
<comment type="caution">
    <text evidence="9">The sequence shown here is derived from an EMBL/GenBank/DDBJ whole genome shotgun (WGS) entry which is preliminary data.</text>
</comment>
<evidence type="ECO:0000313" key="9">
    <source>
        <dbReference type="EMBL" id="TEY46291.1"/>
    </source>
</evidence>
<feature type="region of interest" description="Disordered" evidence="6">
    <location>
        <begin position="618"/>
        <end position="643"/>
    </location>
</feature>
<dbReference type="SUPFAM" id="SSF90209">
    <property type="entry name" value="Ran binding protein zinc finger-like"/>
    <property type="match status" value="1"/>
</dbReference>
<feature type="domain" description="RanBP2-type" evidence="8">
    <location>
        <begin position="1476"/>
        <end position="1507"/>
    </location>
</feature>
<dbReference type="PROSITE" id="PS50199">
    <property type="entry name" value="ZF_RANBP2_2"/>
    <property type="match status" value="3"/>
</dbReference>
<feature type="compositionally biased region" description="Low complexity" evidence="6">
    <location>
        <begin position="709"/>
        <end position="722"/>
    </location>
</feature>
<keyword evidence="1" id="KW-0479">Metal-binding</keyword>
<evidence type="ECO:0000313" key="10">
    <source>
        <dbReference type="Proteomes" id="UP000297299"/>
    </source>
</evidence>
<dbReference type="Proteomes" id="UP000297299">
    <property type="component" value="Unassembled WGS sequence"/>
</dbReference>
<dbReference type="Gene3D" id="4.10.1060.10">
    <property type="entry name" value="Zinc finger, RanBP2-type"/>
    <property type="match status" value="1"/>
</dbReference>
<accession>A0A4Y8CUI4</accession>
<feature type="compositionally biased region" description="Polar residues" evidence="6">
    <location>
        <begin position="763"/>
        <end position="807"/>
    </location>
</feature>
<feature type="region of interest" description="Disordered" evidence="6">
    <location>
        <begin position="1375"/>
        <end position="1397"/>
    </location>
</feature>
<evidence type="ECO:0000256" key="6">
    <source>
        <dbReference type="SAM" id="MobiDB-lite"/>
    </source>
</evidence>
<feature type="region of interest" description="Disordered" evidence="6">
    <location>
        <begin position="944"/>
        <end position="1107"/>
    </location>
</feature>
<feature type="compositionally biased region" description="Pro residues" evidence="6">
    <location>
        <begin position="904"/>
        <end position="914"/>
    </location>
</feature>
<dbReference type="EMBL" id="PHWZ01000316">
    <property type="protein sequence ID" value="TEY46291.1"/>
    <property type="molecule type" value="Genomic_DNA"/>
</dbReference>
<feature type="region of interest" description="Disordered" evidence="6">
    <location>
        <begin position="491"/>
        <end position="510"/>
    </location>
</feature>
<feature type="compositionally biased region" description="Polar residues" evidence="6">
    <location>
        <begin position="499"/>
        <end position="510"/>
    </location>
</feature>
<evidence type="ECO:0008006" key="11">
    <source>
        <dbReference type="Google" id="ProtNLM"/>
    </source>
</evidence>
<evidence type="ECO:0000256" key="4">
    <source>
        <dbReference type="PROSITE-ProRule" id="PRU00322"/>
    </source>
</evidence>
<feature type="region of interest" description="Disordered" evidence="6">
    <location>
        <begin position="383"/>
        <end position="424"/>
    </location>
</feature>
<dbReference type="GO" id="GO:0003676">
    <property type="term" value="F:nucleic acid binding"/>
    <property type="evidence" value="ECO:0007669"/>
    <property type="project" value="InterPro"/>
</dbReference>
<keyword evidence="3" id="KW-0862">Zinc</keyword>
<feature type="compositionally biased region" description="Basic and acidic residues" evidence="6">
    <location>
        <begin position="403"/>
        <end position="413"/>
    </location>
</feature>
<feature type="region of interest" description="Disordered" evidence="6">
    <location>
        <begin position="763"/>
        <end position="841"/>
    </location>
</feature>
<feature type="compositionally biased region" description="Polar residues" evidence="6">
    <location>
        <begin position="698"/>
        <end position="708"/>
    </location>
</feature>
<feature type="region of interest" description="Disordered" evidence="6">
    <location>
        <begin position="891"/>
        <end position="914"/>
    </location>
</feature>
<dbReference type="GO" id="GO:0008270">
    <property type="term" value="F:zinc ion binding"/>
    <property type="evidence" value="ECO:0007669"/>
    <property type="project" value="UniProtKB-KW"/>
</dbReference>
<feature type="coiled-coil region" evidence="5">
    <location>
        <begin position="521"/>
        <end position="548"/>
    </location>
</feature>
<reference evidence="9 10" key="1">
    <citation type="submission" date="2017-11" db="EMBL/GenBank/DDBJ databases">
        <title>Comparative genomics of Botrytis spp.</title>
        <authorList>
            <person name="Valero-Jimenez C.A."/>
            <person name="Tapia P."/>
            <person name="Veloso J."/>
            <person name="Silva-Moreno E."/>
            <person name="Staats M."/>
            <person name="Valdes J.H."/>
            <person name="Van Kan J.A.L."/>
        </authorList>
    </citation>
    <scope>NUCLEOTIDE SEQUENCE [LARGE SCALE GENOMIC DNA]</scope>
    <source>
        <strain evidence="9 10">MUCL2830</strain>
    </source>
</reference>
<dbReference type="InterPro" id="IPR036443">
    <property type="entry name" value="Znf_RanBP2_sf"/>
</dbReference>
<evidence type="ECO:0000259" key="7">
    <source>
        <dbReference type="PROSITE" id="PS50158"/>
    </source>
</evidence>
<dbReference type="OrthoDB" id="4777753at2759"/>
<dbReference type="PROSITE" id="PS01358">
    <property type="entry name" value="ZF_RANBP2_1"/>
    <property type="match status" value="4"/>
</dbReference>
<dbReference type="InterPro" id="IPR001878">
    <property type="entry name" value="Znf_CCHC"/>
</dbReference>
<evidence type="ECO:0000259" key="8">
    <source>
        <dbReference type="PROSITE" id="PS50199"/>
    </source>
</evidence>
<feature type="domain" description="CCHC-type" evidence="7">
    <location>
        <begin position="1210"/>
        <end position="1225"/>
    </location>
</feature>
<feature type="domain" description="RanBP2-type" evidence="8">
    <location>
        <begin position="1598"/>
        <end position="1629"/>
    </location>
</feature>
<feature type="compositionally biased region" description="Basic and acidic residues" evidence="6">
    <location>
        <begin position="1382"/>
        <end position="1391"/>
    </location>
</feature>
<evidence type="ECO:0000256" key="5">
    <source>
        <dbReference type="SAM" id="Coils"/>
    </source>
</evidence>
<dbReference type="InterPro" id="IPR001876">
    <property type="entry name" value="Znf_RanBP2"/>
</dbReference>
<feature type="compositionally biased region" description="Polar residues" evidence="6">
    <location>
        <begin position="1055"/>
        <end position="1074"/>
    </location>
</feature>
<feature type="compositionally biased region" description="Polar residues" evidence="6">
    <location>
        <begin position="951"/>
        <end position="962"/>
    </location>
</feature>
<feature type="compositionally biased region" description="Polar residues" evidence="6">
    <location>
        <begin position="1012"/>
        <end position="1025"/>
    </location>
</feature>
<dbReference type="STRING" id="38488.A0A4Y8CUI4"/>
<feature type="region of interest" description="Disordered" evidence="6">
    <location>
        <begin position="70"/>
        <end position="148"/>
    </location>
</feature>
<feature type="compositionally biased region" description="Polar residues" evidence="6">
    <location>
        <begin position="129"/>
        <end position="146"/>
    </location>
</feature>
<evidence type="ECO:0000256" key="2">
    <source>
        <dbReference type="ARBA" id="ARBA00022771"/>
    </source>
</evidence>
<feature type="region of interest" description="Disordered" evidence="6">
    <location>
        <begin position="686"/>
        <end position="745"/>
    </location>
</feature>
<organism evidence="9 10">
    <name type="scientific">Botryotinia calthae</name>
    <dbReference type="NCBI Taxonomy" id="38488"/>
    <lineage>
        <taxon>Eukaryota</taxon>
        <taxon>Fungi</taxon>
        <taxon>Dikarya</taxon>
        <taxon>Ascomycota</taxon>
        <taxon>Pezizomycotina</taxon>
        <taxon>Leotiomycetes</taxon>
        <taxon>Helotiales</taxon>
        <taxon>Sclerotiniaceae</taxon>
        <taxon>Botryotinia</taxon>
    </lineage>
</organism>
<feature type="compositionally biased region" description="Basic and acidic residues" evidence="6">
    <location>
        <begin position="733"/>
        <end position="745"/>
    </location>
</feature>
<feature type="domain" description="RanBP2-type" evidence="8">
    <location>
        <begin position="1518"/>
        <end position="1549"/>
    </location>
</feature>
<feature type="compositionally biased region" description="Polar residues" evidence="6">
    <location>
        <begin position="816"/>
        <end position="836"/>
    </location>
</feature>
<keyword evidence="5" id="KW-0175">Coiled coil</keyword>
<feature type="compositionally biased region" description="Low complexity" evidence="6">
    <location>
        <begin position="97"/>
        <end position="110"/>
    </location>
</feature>